<evidence type="ECO:0000256" key="1">
    <source>
        <dbReference type="ARBA" id="ARBA00008791"/>
    </source>
</evidence>
<dbReference type="PANTHER" id="PTHR46268">
    <property type="entry name" value="STRESS RESPONSE PROTEIN NHAX"/>
    <property type="match status" value="1"/>
</dbReference>
<dbReference type="InterPro" id="IPR006016">
    <property type="entry name" value="UspA"/>
</dbReference>
<organism evidence="3 4">
    <name type="scientific">Rhizobium mongolense USDA 1844</name>
    <dbReference type="NCBI Taxonomy" id="1079460"/>
    <lineage>
        <taxon>Bacteria</taxon>
        <taxon>Pseudomonadati</taxon>
        <taxon>Pseudomonadota</taxon>
        <taxon>Alphaproteobacteria</taxon>
        <taxon>Hyphomicrobiales</taxon>
        <taxon>Rhizobiaceae</taxon>
        <taxon>Rhizobium/Agrobacterium group</taxon>
        <taxon>Rhizobium</taxon>
    </lineage>
</organism>
<proteinExistence type="inferred from homology"/>
<evidence type="ECO:0000313" key="3">
    <source>
        <dbReference type="EMBL" id="TVZ65302.1"/>
    </source>
</evidence>
<dbReference type="InterPro" id="IPR006015">
    <property type="entry name" value="Universal_stress_UspA"/>
</dbReference>
<name>A0A559SSH1_9HYPH</name>
<dbReference type="Gene3D" id="3.40.50.620">
    <property type="entry name" value="HUPs"/>
    <property type="match status" value="1"/>
</dbReference>
<feature type="domain" description="UspA" evidence="2">
    <location>
        <begin position="24"/>
        <end position="159"/>
    </location>
</feature>
<dbReference type="Pfam" id="PF00582">
    <property type="entry name" value="Usp"/>
    <property type="match status" value="1"/>
</dbReference>
<protein>
    <submittedName>
        <fullName evidence="3">Nucleotide-binding universal stress UspA family protein</fullName>
    </submittedName>
</protein>
<dbReference type="InterPro" id="IPR014729">
    <property type="entry name" value="Rossmann-like_a/b/a_fold"/>
</dbReference>
<dbReference type="AlphaFoldDB" id="A0A559SSH1"/>
<dbReference type="RefSeq" id="WP_022718279.1">
    <property type="nucleotide sequence ID" value="NZ_ATTQ01000022.1"/>
</dbReference>
<dbReference type="Proteomes" id="UP000319824">
    <property type="component" value="Unassembled WGS sequence"/>
</dbReference>
<evidence type="ECO:0000313" key="4">
    <source>
        <dbReference type="Proteomes" id="UP000319824"/>
    </source>
</evidence>
<dbReference type="CDD" id="cd00293">
    <property type="entry name" value="USP-like"/>
    <property type="match status" value="1"/>
</dbReference>
<comment type="similarity">
    <text evidence="1">Belongs to the universal stress protein A family.</text>
</comment>
<dbReference type="SUPFAM" id="SSF52402">
    <property type="entry name" value="Adenine nucleotide alpha hydrolases-like"/>
    <property type="match status" value="1"/>
</dbReference>
<evidence type="ECO:0000259" key="2">
    <source>
        <dbReference type="Pfam" id="PF00582"/>
    </source>
</evidence>
<dbReference type="EMBL" id="VISO01000003">
    <property type="protein sequence ID" value="TVZ65302.1"/>
    <property type="molecule type" value="Genomic_DNA"/>
</dbReference>
<accession>A0A559SSH1</accession>
<sequence length="186" mass="20452">MQINVLSWFLRQYASVGGGASPCKHILIPTEGSQLSTDALEKALPFAKEIGAKATVLTVVEPFHIFSTNIDQLESTREEYDRHSQQAADRILADAGARARTHGVDCHTTQVTNHEPAKAIIDTAAQRGCDLIAMASHGREGFTAFMVGSVTMKVLAHSKTRFWSTADETRRLRQRGKPRCGVHVRL</sequence>
<gene>
    <name evidence="3" type="ORF">BCL32_5595</name>
</gene>
<dbReference type="PANTHER" id="PTHR46268:SF15">
    <property type="entry name" value="UNIVERSAL STRESS PROTEIN HP_0031"/>
    <property type="match status" value="1"/>
</dbReference>
<comment type="caution">
    <text evidence="3">The sequence shown here is derived from an EMBL/GenBank/DDBJ whole genome shotgun (WGS) entry which is preliminary data.</text>
</comment>
<reference evidence="3 4" key="1">
    <citation type="submission" date="2019-06" db="EMBL/GenBank/DDBJ databases">
        <title>Pac Bio to generate improved reference genome sequences for organisms with transposon mutant libraries (support for FEBA project).</title>
        <authorList>
            <person name="Blow M."/>
        </authorList>
    </citation>
    <scope>NUCLEOTIDE SEQUENCE [LARGE SCALE GENOMIC DNA]</scope>
    <source>
        <strain evidence="3 4">USDA 1844</strain>
    </source>
</reference>
<dbReference type="PRINTS" id="PR01438">
    <property type="entry name" value="UNVRSLSTRESS"/>
</dbReference>